<feature type="region of interest" description="Disordered" evidence="1">
    <location>
        <begin position="1"/>
        <end position="32"/>
    </location>
</feature>
<evidence type="ECO:0000256" key="1">
    <source>
        <dbReference type="SAM" id="MobiDB-lite"/>
    </source>
</evidence>
<protein>
    <submittedName>
        <fullName evidence="2">Uncharacterized protein</fullName>
    </submittedName>
</protein>
<feature type="compositionally biased region" description="Acidic residues" evidence="1">
    <location>
        <begin position="19"/>
        <end position="32"/>
    </location>
</feature>
<reference evidence="2 3" key="1">
    <citation type="submission" date="2018-08" db="EMBL/GenBank/DDBJ databases">
        <title>Genome and evolution of the arbuscular mycorrhizal fungus Diversispora epigaea (formerly Glomus versiforme) and its bacterial endosymbionts.</title>
        <authorList>
            <person name="Sun X."/>
            <person name="Fei Z."/>
            <person name="Harrison M."/>
        </authorList>
    </citation>
    <scope>NUCLEOTIDE SEQUENCE [LARGE SCALE GENOMIC DNA]</scope>
    <source>
        <strain evidence="2 3">IT104</strain>
    </source>
</reference>
<name>A0A397J981_9GLOM</name>
<accession>A0A397J981</accession>
<organism evidence="2 3">
    <name type="scientific">Diversispora epigaea</name>
    <dbReference type="NCBI Taxonomy" id="1348612"/>
    <lineage>
        <taxon>Eukaryota</taxon>
        <taxon>Fungi</taxon>
        <taxon>Fungi incertae sedis</taxon>
        <taxon>Mucoromycota</taxon>
        <taxon>Glomeromycotina</taxon>
        <taxon>Glomeromycetes</taxon>
        <taxon>Diversisporales</taxon>
        <taxon>Diversisporaceae</taxon>
        <taxon>Diversispora</taxon>
    </lineage>
</organism>
<dbReference type="Proteomes" id="UP000266861">
    <property type="component" value="Unassembled WGS sequence"/>
</dbReference>
<sequence length="135" mass="15776">MVDLSEELSLKYSQNSNENNDEKDDDNSYNAEIEEESLTFNNSYSSILFFQNMELSNSNAKYYSFNNYISDNNNICEEAEPIEFPNNVYTDLIAFVINYNLSNEATTTNAMIYFFNEHFNLSLSHFLKNEKKDTN</sequence>
<proteinExistence type="predicted"/>
<gene>
    <name evidence="2" type="ORF">Glove_119g48</name>
</gene>
<evidence type="ECO:0000313" key="2">
    <source>
        <dbReference type="EMBL" id="RHZ81543.1"/>
    </source>
</evidence>
<dbReference type="EMBL" id="PQFF01000111">
    <property type="protein sequence ID" value="RHZ81543.1"/>
    <property type="molecule type" value="Genomic_DNA"/>
</dbReference>
<evidence type="ECO:0000313" key="3">
    <source>
        <dbReference type="Proteomes" id="UP000266861"/>
    </source>
</evidence>
<dbReference type="AlphaFoldDB" id="A0A397J981"/>
<keyword evidence="3" id="KW-1185">Reference proteome</keyword>
<comment type="caution">
    <text evidence="2">The sequence shown here is derived from an EMBL/GenBank/DDBJ whole genome shotgun (WGS) entry which is preliminary data.</text>
</comment>